<dbReference type="PATRIC" id="fig|37916.4.peg.4927"/>
<name>A0A0J6VKG0_9MYCO</name>
<feature type="chain" id="PRO_5005282928" description="Secreted protein" evidence="1">
    <location>
        <begin position="29"/>
        <end position="125"/>
    </location>
</feature>
<evidence type="ECO:0008006" key="4">
    <source>
        <dbReference type="Google" id="ProtNLM"/>
    </source>
</evidence>
<sequence precursor="true">MKRSGVVAFAGGLLVAPLLGLGVGSAAASPGACDDAGCVPYVDRGVHAGGECNQGTRYNFGLDAGGNTLACSSKGAWVSSPPLTGVRLLRSPCGDATGVAQTPDGVPLKCSGGAWTADYWVMFYG</sequence>
<keyword evidence="3" id="KW-1185">Reference proteome</keyword>
<evidence type="ECO:0000313" key="2">
    <source>
        <dbReference type="EMBL" id="KMO70037.1"/>
    </source>
</evidence>
<keyword evidence="1" id="KW-0732">Signal</keyword>
<evidence type="ECO:0000256" key="1">
    <source>
        <dbReference type="SAM" id="SignalP"/>
    </source>
</evidence>
<accession>A0A0J6VKG0</accession>
<reference evidence="2 3" key="1">
    <citation type="journal article" date="2015" name="Genome Biol. Evol.">
        <title>Characterization of Three Mycobacterium spp. with Potential Use in Bioremediation by Genome Sequencing and Comparative Genomics.</title>
        <authorList>
            <person name="Das S."/>
            <person name="Pettersson B.M."/>
            <person name="Behra P.R."/>
            <person name="Ramesh M."/>
            <person name="Dasgupta S."/>
            <person name="Bhattacharya A."/>
            <person name="Kirsebom L.A."/>
        </authorList>
    </citation>
    <scope>NUCLEOTIDE SEQUENCE [LARGE SCALE GENOMIC DNA]</scope>
    <source>
        <strain evidence="2 3">DSM 43826</strain>
    </source>
</reference>
<organism evidence="2 3">
    <name type="scientific">Mycolicibacterium chlorophenolicum</name>
    <dbReference type="NCBI Taxonomy" id="37916"/>
    <lineage>
        <taxon>Bacteria</taxon>
        <taxon>Bacillati</taxon>
        <taxon>Actinomycetota</taxon>
        <taxon>Actinomycetes</taxon>
        <taxon>Mycobacteriales</taxon>
        <taxon>Mycobacteriaceae</taxon>
        <taxon>Mycolicibacterium</taxon>
    </lineage>
</organism>
<gene>
    <name evidence="2" type="ORF">MCHLDSM_04921</name>
</gene>
<feature type="signal peptide" evidence="1">
    <location>
        <begin position="1"/>
        <end position="28"/>
    </location>
</feature>
<comment type="caution">
    <text evidence="2">The sequence shown here is derived from an EMBL/GenBank/DDBJ whole genome shotgun (WGS) entry which is preliminary data.</text>
</comment>
<dbReference type="AlphaFoldDB" id="A0A0J6VKG0"/>
<dbReference type="RefSeq" id="WP_048472160.1">
    <property type="nucleotide sequence ID" value="NZ_JYNL01000064.1"/>
</dbReference>
<dbReference type="EMBL" id="JYNL01000064">
    <property type="protein sequence ID" value="KMO70037.1"/>
    <property type="molecule type" value="Genomic_DNA"/>
</dbReference>
<protein>
    <recommendedName>
        <fullName evidence="4">Secreted protein</fullName>
    </recommendedName>
</protein>
<proteinExistence type="predicted"/>
<evidence type="ECO:0000313" key="3">
    <source>
        <dbReference type="Proteomes" id="UP000036513"/>
    </source>
</evidence>
<dbReference type="Proteomes" id="UP000036513">
    <property type="component" value="Unassembled WGS sequence"/>
</dbReference>